<dbReference type="EMBL" id="HACG01048201">
    <property type="protein sequence ID" value="CEK95066.1"/>
    <property type="molecule type" value="Transcribed_RNA"/>
</dbReference>
<gene>
    <name evidence="1" type="primary">ORF205206</name>
</gene>
<feature type="non-terminal residue" evidence="1">
    <location>
        <position position="1"/>
    </location>
</feature>
<reference evidence="1" key="1">
    <citation type="submission" date="2014-12" db="EMBL/GenBank/DDBJ databases">
        <title>Insight into the proteome of Arion vulgaris.</title>
        <authorList>
            <person name="Aradska J."/>
            <person name="Bulat T."/>
            <person name="Smidak R."/>
            <person name="Sarate P."/>
            <person name="Gangsoo J."/>
            <person name="Sialana F."/>
            <person name="Bilban M."/>
            <person name="Lubec G."/>
        </authorList>
    </citation>
    <scope>NUCLEOTIDE SEQUENCE</scope>
    <source>
        <tissue evidence="1">Skin</tissue>
    </source>
</reference>
<protein>
    <submittedName>
        <fullName evidence="1">Uncharacterized protein</fullName>
    </submittedName>
</protein>
<dbReference type="AlphaFoldDB" id="A0A0B7BRT0"/>
<name>A0A0B7BRT0_9EUPU</name>
<proteinExistence type="predicted"/>
<evidence type="ECO:0000313" key="1">
    <source>
        <dbReference type="EMBL" id="CEK95066.1"/>
    </source>
</evidence>
<organism evidence="1">
    <name type="scientific">Arion vulgaris</name>
    <dbReference type="NCBI Taxonomy" id="1028688"/>
    <lineage>
        <taxon>Eukaryota</taxon>
        <taxon>Metazoa</taxon>
        <taxon>Spiralia</taxon>
        <taxon>Lophotrochozoa</taxon>
        <taxon>Mollusca</taxon>
        <taxon>Gastropoda</taxon>
        <taxon>Heterobranchia</taxon>
        <taxon>Euthyneura</taxon>
        <taxon>Panpulmonata</taxon>
        <taxon>Eupulmonata</taxon>
        <taxon>Stylommatophora</taxon>
        <taxon>Helicina</taxon>
        <taxon>Arionoidea</taxon>
        <taxon>Arionidae</taxon>
        <taxon>Arion</taxon>
    </lineage>
</organism>
<sequence length="67" mass="7552">TEWLTSGRFEEEYIFIERASSNIPIDTILNVVGAYKLQNHVKIKAPLMTAILITRCNIFCCAGFTGE</sequence>
<accession>A0A0B7BRT0</accession>